<proteinExistence type="predicted"/>
<organism evidence="1 2">
    <name type="scientific">Trichinella murrelli</name>
    <dbReference type="NCBI Taxonomy" id="144512"/>
    <lineage>
        <taxon>Eukaryota</taxon>
        <taxon>Metazoa</taxon>
        <taxon>Ecdysozoa</taxon>
        <taxon>Nematoda</taxon>
        <taxon>Enoplea</taxon>
        <taxon>Dorylaimia</taxon>
        <taxon>Trichinellida</taxon>
        <taxon>Trichinellidae</taxon>
        <taxon>Trichinella</taxon>
    </lineage>
</organism>
<evidence type="ECO:0000313" key="1">
    <source>
        <dbReference type="EMBL" id="KRX24764.1"/>
    </source>
</evidence>
<gene>
    <name evidence="1" type="ORF">T05_13992</name>
</gene>
<dbReference type="EMBL" id="JYDJ01004791">
    <property type="protein sequence ID" value="KRX24764.1"/>
    <property type="molecule type" value="Genomic_DNA"/>
</dbReference>
<feature type="non-terminal residue" evidence="1">
    <location>
        <position position="1"/>
    </location>
</feature>
<sequence length="56" mass="6404">LRTVTNMLTLLSAYSSSSCANLNVINPHLPGRSVLRKNRRQKIPSKYAQMQTLFKR</sequence>
<keyword evidence="2" id="KW-1185">Reference proteome</keyword>
<accession>A0A0V0SDB8</accession>
<dbReference type="AlphaFoldDB" id="A0A0V0SDB8"/>
<dbReference type="Proteomes" id="UP000055048">
    <property type="component" value="Unassembled WGS sequence"/>
</dbReference>
<feature type="non-terminal residue" evidence="1">
    <location>
        <position position="56"/>
    </location>
</feature>
<protein>
    <submittedName>
        <fullName evidence="1">Uncharacterized protein</fullName>
    </submittedName>
</protein>
<reference evidence="1 2" key="1">
    <citation type="submission" date="2015-01" db="EMBL/GenBank/DDBJ databases">
        <title>Evolution of Trichinella species and genotypes.</title>
        <authorList>
            <person name="Korhonen P.K."/>
            <person name="Edoardo P."/>
            <person name="Giuseppe L.R."/>
            <person name="Gasser R.B."/>
        </authorList>
    </citation>
    <scope>NUCLEOTIDE SEQUENCE [LARGE SCALE GENOMIC DNA]</scope>
    <source>
        <strain evidence="1">ISS417</strain>
    </source>
</reference>
<comment type="caution">
    <text evidence="1">The sequence shown here is derived from an EMBL/GenBank/DDBJ whole genome shotgun (WGS) entry which is preliminary data.</text>
</comment>
<name>A0A0V0SDB8_9BILA</name>
<evidence type="ECO:0000313" key="2">
    <source>
        <dbReference type="Proteomes" id="UP000055048"/>
    </source>
</evidence>